<sequence>QKLTLTQDFLQVSCFQSEMHNNASFVRSSASLVSMSPNLTQIFTGDLFHLHCKDGQSGSDATWYFNDKRQDKGRNKTLKIVATSKDSGRYRCEINGTKKCSLFVIINVLVSDTEYVPIASLSIRTGQPVMRKNDKVLLRLMHDNGLHGWFCKVNRGEKTWTFPLRMKNRNLTSFVFETTALRVPETIYWCEQDENYRSNQVILRTTENEVTLEMYPFPAIAGEGLTLKCLVWGTDEISKSVFYKDNRMYQDVSGPTYKIRSVTESDVGRYKCEATYRHKAQTIRTSHTYDSDVQDMLFHGKPQLSNDMECSCPSCYGNMSYRFYEQTDRFWRPLPLNEKPSSYGIYHCRFVLDYMRTLPSNSEREYLFLNHLPLTATVFQLCSKSYSFGCISF</sequence>
<reference evidence="4" key="1">
    <citation type="submission" date="2025-08" db="UniProtKB">
        <authorList>
            <consortium name="Ensembl"/>
        </authorList>
    </citation>
    <scope>IDENTIFICATION</scope>
</reference>
<protein>
    <recommendedName>
        <fullName evidence="3">Ig-like domain-containing protein</fullName>
    </recommendedName>
</protein>
<dbReference type="GeneTree" id="ENSGT00440000036191"/>
<dbReference type="Ensembl" id="ENSFHET00000030427.1">
    <property type="protein sequence ID" value="ENSFHEP00000020827.1"/>
    <property type="gene ID" value="ENSFHEG00000022778.1"/>
</dbReference>
<name>A0A3Q2Q4D8_FUNHE</name>
<keyword evidence="2" id="KW-1015">Disulfide bond</keyword>
<dbReference type="AlphaFoldDB" id="A0A3Q2Q4D8"/>
<dbReference type="GO" id="GO:0009897">
    <property type="term" value="C:external side of plasma membrane"/>
    <property type="evidence" value="ECO:0007669"/>
    <property type="project" value="TreeGrafter"/>
</dbReference>
<dbReference type="Pfam" id="PF13895">
    <property type="entry name" value="Ig_2"/>
    <property type="match status" value="1"/>
</dbReference>
<evidence type="ECO:0000313" key="4">
    <source>
        <dbReference type="Ensembl" id="ENSFHEP00000020827.1"/>
    </source>
</evidence>
<dbReference type="STRING" id="8078.ENSFHEP00000020827"/>
<keyword evidence="5" id="KW-1185">Reference proteome</keyword>
<feature type="domain" description="Ig-like" evidence="3">
    <location>
        <begin position="31"/>
        <end position="103"/>
    </location>
</feature>
<dbReference type="InterPro" id="IPR050488">
    <property type="entry name" value="Ig_Fc_receptor"/>
</dbReference>
<keyword evidence="1" id="KW-0732">Signal</keyword>
<dbReference type="PROSITE" id="PS50835">
    <property type="entry name" value="IG_LIKE"/>
    <property type="match status" value="2"/>
</dbReference>
<organism evidence="4 5">
    <name type="scientific">Fundulus heteroclitus</name>
    <name type="common">Killifish</name>
    <name type="synonym">Mummichog</name>
    <dbReference type="NCBI Taxonomy" id="8078"/>
    <lineage>
        <taxon>Eukaryota</taxon>
        <taxon>Metazoa</taxon>
        <taxon>Chordata</taxon>
        <taxon>Craniata</taxon>
        <taxon>Vertebrata</taxon>
        <taxon>Euteleostomi</taxon>
        <taxon>Actinopterygii</taxon>
        <taxon>Neopterygii</taxon>
        <taxon>Teleostei</taxon>
        <taxon>Neoteleostei</taxon>
        <taxon>Acanthomorphata</taxon>
        <taxon>Ovalentaria</taxon>
        <taxon>Atherinomorphae</taxon>
        <taxon>Cyprinodontiformes</taxon>
        <taxon>Fundulidae</taxon>
        <taxon>Fundulus</taxon>
    </lineage>
</organism>
<dbReference type="Gene3D" id="2.60.40.10">
    <property type="entry name" value="Immunoglobulins"/>
    <property type="match status" value="2"/>
</dbReference>
<dbReference type="SMART" id="SM00409">
    <property type="entry name" value="IG"/>
    <property type="match status" value="2"/>
</dbReference>
<dbReference type="InterPro" id="IPR003599">
    <property type="entry name" value="Ig_sub"/>
</dbReference>
<evidence type="ECO:0000256" key="2">
    <source>
        <dbReference type="ARBA" id="ARBA00023157"/>
    </source>
</evidence>
<evidence type="ECO:0000259" key="3">
    <source>
        <dbReference type="PROSITE" id="PS50835"/>
    </source>
</evidence>
<dbReference type="GO" id="GO:0007166">
    <property type="term" value="P:cell surface receptor signaling pathway"/>
    <property type="evidence" value="ECO:0007669"/>
    <property type="project" value="TreeGrafter"/>
</dbReference>
<reference evidence="4" key="2">
    <citation type="submission" date="2025-09" db="UniProtKB">
        <authorList>
            <consortium name="Ensembl"/>
        </authorList>
    </citation>
    <scope>IDENTIFICATION</scope>
</reference>
<dbReference type="PANTHER" id="PTHR11481">
    <property type="entry name" value="IMMUNOGLOBULIN FC RECEPTOR"/>
    <property type="match status" value="1"/>
</dbReference>
<dbReference type="GO" id="GO:0004888">
    <property type="term" value="F:transmembrane signaling receptor activity"/>
    <property type="evidence" value="ECO:0007669"/>
    <property type="project" value="TreeGrafter"/>
</dbReference>
<dbReference type="InterPro" id="IPR036179">
    <property type="entry name" value="Ig-like_dom_sf"/>
</dbReference>
<dbReference type="Proteomes" id="UP000265000">
    <property type="component" value="Unplaced"/>
</dbReference>
<dbReference type="GO" id="GO:0006955">
    <property type="term" value="P:immune response"/>
    <property type="evidence" value="ECO:0007669"/>
    <property type="project" value="TreeGrafter"/>
</dbReference>
<evidence type="ECO:0000256" key="1">
    <source>
        <dbReference type="ARBA" id="ARBA00022729"/>
    </source>
</evidence>
<dbReference type="InterPro" id="IPR013783">
    <property type="entry name" value="Ig-like_fold"/>
</dbReference>
<dbReference type="PANTHER" id="PTHR11481:SF64">
    <property type="entry name" value="FC RECEPTOR-LIKE PROTEIN 4"/>
    <property type="match status" value="1"/>
</dbReference>
<evidence type="ECO:0000313" key="5">
    <source>
        <dbReference type="Proteomes" id="UP000265000"/>
    </source>
</evidence>
<proteinExistence type="predicted"/>
<feature type="domain" description="Ig-like" evidence="3">
    <location>
        <begin position="222"/>
        <end position="284"/>
    </location>
</feature>
<dbReference type="InterPro" id="IPR007110">
    <property type="entry name" value="Ig-like_dom"/>
</dbReference>
<dbReference type="SUPFAM" id="SSF48726">
    <property type="entry name" value="Immunoglobulin"/>
    <property type="match status" value="2"/>
</dbReference>
<accession>A0A3Q2Q4D8</accession>